<evidence type="ECO:0000256" key="1">
    <source>
        <dbReference type="ARBA" id="ARBA00004323"/>
    </source>
</evidence>
<dbReference type="RefSeq" id="WP_021350019.1">
    <property type="nucleotide sequence ID" value="NZ_CAXOPQ010000013.1"/>
</dbReference>
<dbReference type="InterPro" id="IPR043538">
    <property type="entry name" value="XYLT"/>
</dbReference>
<evidence type="ECO:0000256" key="9">
    <source>
        <dbReference type="ARBA" id="ARBA00022989"/>
    </source>
</evidence>
<dbReference type="GO" id="GO:0050650">
    <property type="term" value="P:chondroitin sulfate proteoglycan biosynthetic process"/>
    <property type="evidence" value="ECO:0007669"/>
    <property type="project" value="TreeGrafter"/>
</dbReference>
<evidence type="ECO:0000256" key="6">
    <source>
        <dbReference type="ARBA" id="ARBA00022723"/>
    </source>
</evidence>
<keyword evidence="10" id="KW-0333">Golgi apparatus</keyword>
<evidence type="ECO:0000256" key="2">
    <source>
        <dbReference type="ARBA" id="ARBA00004648"/>
    </source>
</evidence>
<evidence type="ECO:0000256" key="8">
    <source>
        <dbReference type="ARBA" id="ARBA00022968"/>
    </source>
</evidence>
<evidence type="ECO:0000313" key="16">
    <source>
        <dbReference type="Proteomes" id="UP000185427"/>
    </source>
</evidence>
<keyword evidence="9" id="KW-1133">Transmembrane helix</keyword>
<evidence type="ECO:0000256" key="5">
    <source>
        <dbReference type="ARBA" id="ARBA00022692"/>
    </source>
</evidence>
<evidence type="ECO:0000256" key="4">
    <source>
        <dbReference type="ARBA" id="ARBA00022679"/>
    </source>
</evidence>
<dbReference type="EMBL" id="CP019030">
    <property type="protein sequence ID" value="APU46340.1"/>
    <property type="molecule type" value="Genomic_DNA"/>
</dbReference>
<keyword evidence="13" id="KW-0325">Glycoprotein</keyword>
<evidence type="ECO:0000256" key="7">
    <source>
        <dbReference type="ARBA" id="ARBA00022824"/>
    </source>
</evidence>
<keyword evidence="3" id="KW-0328">Glycosyltransferase</keyword>
<organism evidence="15 16">
    <name type="scientific">Limosilactobacillus fermentum</name>
    <name type="common">Lactobacillus fermentum</name>
    <dbReference type="NCBI Taxonomy" id="1613"/>
    <lineage>
        <taxon>Bacteria</taxon>
        <taxon>Bacillati</taxon>
        <taxon>Bacillota</taxon>
        <taxon>Bacilli</taxon>
        <taxon>Lactobacillales</taxon>
        <taxon>Lactobacillaceae</taxon>
        <taxon>Limosilactobacillus</taxon>
    </lineage>
</organism>
<keyword evidence="7" id="KW-0256">Endoplasmic reticulum</keyword>
<evidence type="ECO:0000256" key="12">
    <source>
        <dbReference type="ARBA" id="ARBA00023157"/>
    </source>
</evidence>
<dbReference type="GO" id="GO:0046872">
    <property type="term" value="F:metal ion binding"/>
    <property type="evidence" value="ECO:0007669"/>
    <property type="project" value="UniProtKB-KW"/>
</dbReference>
<proteinExistence type="predicted"/>
<dbReference type="GO" id="GO:0030158">
    <property type="term" value="F:protein xylosyltransferase activity"/>
    <property type="evidence" value="ECO:0007669"/>
    <property type="project" value="InterPro"/>
</dbReference>
<gene>
    <name evidence="15" type="ORF">BUW47_07905</name>
</gene>
<evidence type="ECO:0000313" key="15">
    <source>
        <dbReference type="EMBL" id="APU46340.1"/>
    </source>
</evidence>
<keyword evidence="11" id="KW-0472">Membrane</keyword>
<protein>
    <recommendedName>
        <fullName evidence="14">Peptide O-xylosyltransferase</fullName>
    </recommendedName>
</protein>
<reference evidence="15 16" key="1">
    <citation type="submission" date="2016-12" db="EMBL/GenBank/DDBJ databases">
        <title>Complete Genome Sequence of Lactobacillus fermentum Strain SNUV175, a Probiotic for Treatment of Bacterial Vaginosis.</title>
        <authorList>
            <person name="Lee S."/>
            <person name="You H.J."/>
            <person name="Kwon B."/>
            <person name="Ko G."/>
        </authorList>
    </citation>
    <scope>NUCLEOTIDE SEQUENCE [LARGE SCALE GENOMIC DNA]</scope>
    <source>
        <strain evidence="15 16">SNUV175</strain>
    </source>
</reference>
<dbReference type="GO" id="GO:0016020">
    <property type="term" value="C:membrane"/>
    <property type="evidence" value="ECO:0007669"/>
    <property type="project" value="InterPro"/>
</dbReference>
<evidence type="ECO:0000256" key="14">
    <source>
        <dbReference type="ARBA" id="ARBA00042865"/>
    </source>
</evidence>
<dbReference type="Proteomes" id="UP000185427">
    <property type="component" value="Chromosome"/>
</dbReference>
<dbReference type="PANTHER" id="PTHR46025">
    <property type="entry name" value="XYLOSYLTRANSFERASE OXT"/>
    <property type="match status" value="1"/>
</dbReference>
<keyword evidence="6" id="KW-0479">Metal-binding</keyword>
<accession>A0A1L7GW64</accession>
<evidence type="ECO:0000256" key="3">
    <source>
        <dbReference type="ARBA" id="ARBA00022676"/>
    </source>
</evidence>
<dbReference type="PANTHER" id="PTHR46025:SF3">
    <property type="entry name" value="XYLOSYLTRANSFERASE OXT"/>
    <property type="match status" value="1"/>
</dbReference>
<dbReference type="Pfam" id="PF02485">
    <property type="entry name" value="Branch"/>
    <property type="match status" value="2"/>
</dbReference>
<keyword evidence="5" id="KW-0812">Transmembrane</keyword>
<dbReference type="GO" id="GO:0015012">
    <property type="term" value="P:heparan sulfate proteoglycan biosynthetic process"/>
    <property type="evidence" value="ECO:0007669"/>
    <property type="project" value="TreeGrafter"/>
</dbReference>
<evidence type="ECO:0000256" key="10">
    <source>
        <dbReference type="ARBA" id="ARBA00023034"/>
    </source>
</evidence>
<evidence type="ECO:0000256" key="13">
    <source>
        <dbReference type="ARBA" id="ARBA00023180"/>
    </source>
</evidence>
<comment type="subcellular location">
    <subcellularLocation>
        <location evidence="2">Endoplasmic reticulum membrane</location>
        <topology evidence="2">Single-pass type II membrane protein</topology>
    </subcellularLocation>
    <subcellularLocation>
        <location evidence="1">Golgi apparatus membrane</location>
        <topology evidence="1">Single-pass type II membrane protein</topology>
    </subcellularLocation>
</comment>
<keyword evidence="8" id="KW-0735">Signal-anchor</keyword>
<dbReference type="InterPro" id="IPR003406">
    <property type="entry name" value="Glyco_trans_14"/>
</dbReference>
<dbReference type="AlphaFoldDB" id="A0A1L7GW64"/>
<sequence>MQAVLILAHENEGQLLKLVSTLTGTFEVYIHIDQKMALSSEAKEELDTNKRVHYFSKYDVKWGSFNIVRATVDLMKWALKSPSISYVHLISGQDWPLQDPRKIYDYFENNQRIYMDFYRVGDAKKSGEPLLWWMKFWFNYDQVNRRSTFGKVYHRVLLVTQRLIRVNRLKKYGFRDGDVFSGQEWIDVPRDALEYAIKIWDTDLRYQKLFSHSFCPDEFWLQTILGDTQYDSRIDCNIHRYINWERENGKTPATLDERDYAAIKKGNYFFGRKVKFPDSTKLLEKLKLSE</sequence>
<keyword evidence="12" id="KW-1015">Disulfide bond</keyword>
<evidence type="ECO:0000256" key="11">
    <source>
        <dbReference type="ARBA" id="ARBA00023136"/>
    </source>
</evidence>
<keyword evidence="4 15" id="KW-0808">Transferase</keyword>
<name>A0A1L7GW64_LIMFE</name>